<accession>G9X0A0</accession>
<evidence type="ECO:0000313" key="2">
    <source>
        <dbReference type="EMBL" id="EHL15447.1"/>
    </source>
</evidence>
<dbReference type="BioCyc" id="EBAC796937-HMP:GMGH-1844-MONOMER"/>
<comment type="caution">
    <text evidence="2">The sequence shown here is derived from an EMBL/GenBank/DDBJ whole genome shotgun (WGS) entry which is preliminary data.</text>
</comment>
<proteinExistence type="predicted"/>
<name>G9X0A0_9FIRM</name>
<reference evidence="2 3" key="1">
    <citation type="submission" date="2011-08" db="EMBL/GenBank/DDBJ databases">
        <title>The Genome Sequence of Eubacteriaceae bacterium ACC19a.</title>
        <authorList>
            <consortium name="The Broad Institute Genome Sequencing Platform"/>
            <person name="Earl A."/>
            <person name="Ward D."/>
            <person name="Feldgarden M."/>
            <person name="Gevers D."/>
            <person name="Sizova M."/>
            <person name="Hazen A."/>
            <person name="Epstein S."/>
            <person name="Young S.K."/>
            <person name="Zeng Q."/>
            <person name="Gargeya S."/>
            <person name="Fitzgerald M."/>
            <person name="Haas B."/>
            <person name="Abouelleil A."/>
            <person name="Alvarado L."/>
            <person name="Arachchi H.M."/>
            <person name="Berlin A."/>
            <person name="Brown A."/>
            <person name="Chapman S.B."/>
            <person name="Chen Z."/>
            <person name="Dunbar C."/>
            <person name="Freedman E."/>
            <person name="Gearin G."/>
            <person name="Gellesch M."/>
            <person name="Goldberg J."/>
            <person name="Griggs A."/>
            <person name="Gujja S."/>
            <person name="Heiman D."/>
            <person name="Howarth C."/>
            <person name="Larson L."/>
            <person name="Lui A."/>
            <person name="MacDonald P.J.P."/>
            <person name="Montmayeur A."/>
            <person name="Murphy C."/>
            <person name="Neiman D."/>
            <person name="Pearson M."/>
            <person name="Priest M."/>
            <person name="Roberts A."/>
            <person name="Saif S."/>
            <person name="Shea T."/>
            <person name="Shenoy N."/>
            <person name="Sisk P."/>
            <person name="Stolte C."/>
            <person name="Sykes S."/>
            <person name="Wortman J."/>
            <person name="Nusbaum C."/>
            <person name="Birren B."/>
        </authorList>
    </citation>
    <scope>NUCLEOTIDE SEQUENCE [LARGE SCALE GENOMIC DNA]</scope>
    <source>
        <strain evidence="2 3">ACC19a</strain>
    </source>
</reference>
<dbReference type="HOGENOM" id="CLU_025996_0_4_9"/>
<dbReference type="PANTHER" id="PTHR22916">
    <property type="entry name" value="GLYCOSYLTRANSFERASE"/>
    <property type="match status" value="1"/>
</dbReference>
<dbReference type="Proteomes" id="UP000006437">
    <property type="component" value="Unassembled WGS sequence"/>
</dbReference>
<evidence type="ECO:0000259" key="1">
    <source>
        <dbReference type="Pfam" id="PF00535"/>
    </source>
</evidence>
<dbReference type="SUPFAM" id="SSF53448">
    <property type="entry name" value="Nucleotide-diphospho-sugar transferases"/>
    <property type="match status" value="1"/>
</dbReference>
<dbReference type="Gene3D" id="3.90.550.10">
    <property type="entry name" value="Spore Coat Polysaccharide Biosynthesis Protein SpsA, Chain A"/>
    <property type="match status" value="1"/>
</dbReference>
<protein>
    <recommendedName>
        <fullName evidence="1">Glycosyltransferase 2-like domain-containing protein</fullName>
    </recommendedName>
</protein>
<dbReference type="AlphaFoldDB" id="G9X0A0"/>
<dbReference type="GO" id="GO:0016758">
    <property type="term" value="F:hexosyltransferase activity"/>
    <property type="evidence" value="ECO:0007669"/>
    <property type="project" value="UniProtKB-ARBA"/>
</dbReference>
<dbReference type="Pfam" id="PF00535">
    <property type="entry name" value="Glycos_transf_2"/>
    <property type="match status" value="1"/>
</dbReference>
<dbReference type="PANTHER" id="PTHR22916:SF3">
    <property type="entry name" value="UDP-GLCNAC:BETAGAL BETA-1,3-N-ACETYLGLUCOSAMINYLTRANSFERASE-LIKE PROTEIN 1"/>
    <property type="match status" value="1"/>
</dbReference>
<dbReference type="InterPro" id="IPR029044">
    <property type="entry name" value="Nucleotide-diphossugar_trans"/>
</dbReference>
<feature type="domain" description="Glycosyltransferase 2-like" evidence="1">
    <location>
        <begin position="5"/>
        <end position="144"/>
    </location>
</feature>
<dbReference type="RefSeq" id="WP_009526065.1">
    <property type="nucleotide sequence ID" value="NZ_JH414561.1"/>
</dbReference>
<organism evidence="2 3">
    <name type="scientific">Peptoanaerobacter stomatis</name>
    <dbReference type="NCBI Taxonomy" id="796937"/>
    <lineage>
        <taxon>Bacteria</taxon>
        <taxon>Bacillati</taxon>
        <taxon>Bacillota</taxon>
        <taxon>Clostridia</taxon>
        <taxon>Peptostreptococcales</taxon>
        <taxon>Filifactoraceae</taxon>
        <taxon>Peptoanaerobacter</taxon>
    </lineage>
</organism>
<sequence length="339" mass="40798">MSRISVVLPVYNSWENLRDTIDSIINQTYTDWEIIIINEYGSNEIVEKIVSTYKNNKIIFIQNDTRLGLSESLNKGIRLSSGEYIARIDSGDISYRNRFRKQVDLLEQNDSIGVCGTYQRHKGKRVNWVHKTPISKEDCKAALLFDCELCHSTVMFKKDIFEKNNLYYDKKYYAEDFELWSRVVEFTNIVNIPEELGLYRVGDNITDKKKENIISESVRIVKKSLKKYLEIDVSDRYNDYIKNWTNPFKNERDLNIRKKMYLEYIELLTNIYKKNLDIGFYNENSLKKIINLKWKNMKYREPKDFTKGFEREFEYIFKKNYIPNYFNIIYFYYLHNKII</sequence>
<dbReference type="InterPro" id="IPR001173">
    <property type="entry name" value="Glyco_trans_2-like"/>
</dbReference>
<evidence type="ECO:0000313" key="3">
    <source>
        <dbReference type="Proteomes" id="UP000006437"/>
    </source>
</evidence>
<dbReference type="EMBL" id="AFZE01000013">
    <property type="protein sequence ID" value="EHL15447.1"/>
    <property type="molecule type" value="Genomic_DNA"/>
</dbReference>
<gene>
    <name evidence="2" type="ORF">HMPREF9629_01836</name>
</gene>